<reference evidence="1 2" key="1">
    <citation type="submission" date="2017-09" db="EMBL/GenBank/DDBJ databases">
        <title>Reassesment of A. cryaerophilus.</title>
        <authorList>
            <person name="Perez-Cataluna A."/>
            <person name="Collado L."/>
            <person name="Salgado O."/>
            <person name="Lefinanco V."/>
            <person name="Figueras M.J."/>
        </authorList>
    </citation>
    <scope>NUCLEOTIDE SEQUENCE [LARGE SCALE GENOMIC DNA]</scope>
    <source>
        <strain evidence="1 2">LMG 9871</strain>
    </source>
</reference>
<evidence type="ECO:0008006" key="3">
    <source>
        <dbReference type="Google" id="ProtNLM"/>
    </source>
</evidence>
<evidence type="ECO:0000313" key="2">
    <source>
        <dbReference type="Proteomes" id="UP000238649"/>
    </source>
</evidence>
<dbReference type="Proteomes" id="UP000238649">
    <property type="component" value="Unassembled WGS sequence"/>
</dbReference>
<accession>A0A2S9SMQ0</accession>
<protein>
    <recommendedName>
        <fullName evidence="3">Transposase</fullName>
    </recommendedName>
</protein>
<comment type="caution">
    <text evidence="1">The sequence shown here is derived from an EMBL/GenBank/DDBJ whole genome shotgun (WGS) entry which is preliminary data.</text>
</comment>
<dbReference type="AlphaFoldDB" id="A0A2S9SMQ0"/>
<dbReference type="EMBL" id="NXGH01000037">
    <property type="protein sequence ID" value="PRM87864.1"/>
    <property type="molecule type" value="Genomic_DNA"/>
</dbReference>
<dbReference type="RefSeq" id="WP_105912509.1">
    <property type="nucleotide sequence ID" value="NZ_NXGH01000037.1"/>
</dbReference>
<name>A0A2S9SMQ0_9BACT</name>
<proteinExistence type="predicted"/>
<gene>
    <name evidence="1" type="ORF">CJ671_09725</name>
</gene>
<sequence length="213" mass="25786">MICPNCKNKDFYTLANDYIKCKKCAKKLSLKKIEKDILIIQKFCENKSAFEVSNELKLNYKTVKDRFDALRQKIAIYSEDIYNSSIKDNTEYEEFYYLKEREKVKKKKSLSEAINIIGFYSNQKVYTLLMPKIGNRAFDVEDGFIQYLSWYKIHSQNAHQTKLNRFWKFLEKNLKKHKGVDEDNFFYYLKEYEFKFNYKKSEQLEILKNLFNL</sequence>
<dbReference type="OrthoDB" id="5469813at2"/>
<evidence type="ECO:0000313" key="1">
    <source>
        <dbReference type="EMBL" id="PRM87864.1"/>
    </source>
</evidence>
<organism evidence="1 2">
    <name type="scientific">Aliarcobacter cryaerophilus</name>
    <dbReference type="NCBI Taxonomy" id="28198"/>
    <lineage>
        <taxon>Bacteria</taxon>
        <taxon>Pseudomonadati</taxon>
        <taxon>Campylobacterota</taxon>
        <taxon>Epsilonproteobacteria</taxon>
        <taxon>Campylobacterales</taxon>
        <taxon>Arcobacteraceae</taxon>
        <taxon>Aliarcobacter</taxon>
    </lineage>
</organism>